<dbReference type="EMBL" id="BMFQ01000001">
    <property type="protein sequence ID" value="GGG34864.1"/>
    <property type="molecule type" value="Genomic_DNA"/>
</dbReference>
<protein>
    <submittedName>
        <fullName evidence="10">ABC transporter permease</fullName>
    </submittedName>
</protein>
<evidence type="ECO:0000313" key="11">
    <source>
        <dbReference type="Proteomes" id="UP000625976"/>
    </source>
</evidence>
<keyword evidence="2" id="KW-1003">Cell membrane</keyword>
<evidence type="ECO:0000256" key="2">
    <source>
        <dbReference type="ARBA" id="ARBA00022475"/>
    </source>
</evidence>
<reference evidence="10" key="2">
    <citation type="submission" date="2020-09" db="EMBL/GenBank/DDBJ databases">
        <authorList>
            <person name="Sun Q."/>
            <person name="Zhou Y."/>
        </authorList>
    </citation>
    <scope>NUCLEOTIDE SEQUENCE</scope>
    <source>
        <strain evidence="10">CGMCC 1.12751</strain>
    </source>
</reference>
<gene>
    <name evidence="10" type="ORF">GCM10010976_03170</name>
</gene>
<dbReference type="InterPro" id="IPR025857">
    <property type="entry name" value="MacB_PCD"/>
</dbReference>
<keyword evidence="11" id="KW-1185">Reference proteome</keyword>
<evidence type="ECO:0000259" key="9">
    <source>
        <dbReference type="Pfam" id="PF12704"/>
    </source>
</evidence>
<feature type="domain" description="ABC3 transporter permease C-terminal" evidence="8">
    <location>
        <begin position="649"/>
        <end position="762"/>
    </location>
</feature>
<feature type="domain" description="ABC3 transporter permease C-terminal" evidence="8">
    <location>
        <begin position="260"/>
        <end position="376"/>
    </location>
</feature>
<comment type="subcellular location">
    <subcellularLocation>
        <location evidence="1">Cell membrane</location>
        <topology evidence="1">Multi-pass membrane protein</topology>
    </subcellularLocation>
</comment>
<evidence type="ECO:0000256" key="7">
    <source>
        <dbReference type="SAM" id="Phobius"/>
    </source>
</evidence>
<evidence type="ECO:0000259" key="8">
    <source>
        <dbReference type="Pfam" id="PF02687"/>
    </source>
</evidence>
<organism evidence="10 11">
    <name type="scientific">Bizionia arctica</name>
    <dbReference type="NCBI Taxonomy" id="1495645"/>
    <lineage>
        <taxon>Bacteria</taxon>
        <taxon>Pseudomonadati</taxon>
        <taxon>Bacteroidota</taxon>
        <taxon>Flavobacteriia</taxon>
        <taxon>Flavobacteriales</taxon>
        <taxon>Flavobacteriaceae</taxon>
        <taxon>Bizionia</taxon>
    </lineage>
</organism>
<evidence type="ECO:0000256" key="3">
    <source>
        <dbReference type="ARBA" id="ARBA00022692"/>
    </source>
</evidence>
<proteinExistence type="inferred from homology"/>
<evidence type="ECO:0000256" key="1">
    <source>
        <dbReference type="ARBA" id="ARBA00004651"/>
    </source>
</evidence>
<comment type="caution">
    <text evidence="10">The sequence shown here is derived from an EMBL/GenBank/DDBJ whole genome shotgun (WGS) entry which is preliminary data.</text>
</comment>
<keyword evidence="3 7" id="KW-0812">Transmembrane</keyword>
<evidence type="ECO:0000256" key="4">
    <source>
        <dbReference type="ARBA" id="ARBA00022989"/>
    </source>
</evidence>
<dbReference type="Pfam" id="PF02687">
    <property type="entry name" value="FtsX"/>
    <property type="match status" value="2"/>
</dbReference>
<dbReference type="PANTHER" id="PTHR30572:SF4">
    <property type="entry name" value="ABC TRANSPORTER PERMEASE YTRF"/>
    <property type="match status" value="1"/>
</dbReference>
<sequence length="769" mass="86254">MAVTIMIGLWIVDELNFNNYFKDKAHIAQIYQSQEFNGVKGTGPAIPRPLEFALREGYKDNFKHIIMSSWTNSRYLKYGDKNINRNGNFMQEGAPDLLNLNIISGIKDGLKEKNSIMISEYTAKALFDSENPIGKIIKVNNQDDLVVTAVYETLPDNTSFNDTDFIIPWKHYITTQGWLMGTADQWGNNSFQLFVQINDNTTMDAVTAKIKDVKKNNDKDVAQFNPQLFLLPMKDWHLRSNFENGVQTGGRIENVWLFGVIGLFVLLLACINFINLSTARSEKRATEVGIRKSIGSNRGQLIFQFLSESFLVVFLSFVSAIAIVLLFLNGFNNLASKSIVFPWTSIQFWEISLLFVLFTAFIAGSYPALYLSSFNPVSVLKGTFKAGRFAALPRKILVVTQFTVSIALIIGTLVVMSQIQFSKDRPVGYNKEGLIQIPAMSTEFLGKADLMREQFIASGAAIEMSTSSSPTTEVWSNRAGYTWDGKPEGFQEDLAYTSVSYEFIETLGIKLIAGRGFSREFASDSNAVILNSTAVKYMGIQDPIGKYMRDADTENPEPPLIIVGIVEDMVVQSPYSPVKQAMYVFDSDQNASYYNLRLNPKNSVSQNLELIEKVFKNNFPNLPFDYQFVDQEYADKFRSEERVASLAKVFTGLAIFISCLGLFGLAAFVAEQRTKEIGVRKILGASVKNLWMLLSKDFIILVIISLLIASPIAYYIMSHWLQKFSYRTNISWDIFAIACSGALIITIITVSFQAIKAATSNPVDSLRTE</sequence>
<feature type="domain" description="MacB-like periplasmic core" evidence="9">
    <location>
        <begin position="2"/>
        <end position="212"/>
    </location>
</feature>
<dbReference type="PANTHER" id="PTHR30572">
    <property type="entry name" value="MEMBRANE COMPONENT OF TRANSPORTER-RELATED"/>
    <property type="match status" value="1"/>
</dbReference>
<reference evidence="10" key="1">
    <citation type="journal article" date="2014" name="Int. J. Syst. Evol. Microbiol.">
        <title>Complete genome sequence of Corynebacterium casei LMG S-19264T (=DSM 44701T), isolated from a smear-ripened cheese.</title>
        <authorList>
            <consortium name="US DOE Joint Genome Institute (JGI-PGF)"/>
            <person name="Walter F."/>
            <person name="Albersmeier A."/>
            <person name="Kalinowski J."/>
            <person name="Ruckert C."/>
        </authorList>
    </citation>
    <scope>NUCLEOTIDE SEQUENCE</scope>
    <source>
        <strain evidence="10">CGMCC 1.12751</strain>
    </source>
</reference>
<accession>A0A917LK82</accession>
<feature type="transmembrane region" description="Helical" evidence="7">
    <location>
        <begin position="348"/>
        <end position="371"/>
    </location>
</feature>
<feature type="transmembrane region" description="Helical" evidence="7">
    <location>
        <begin position="729"/>
        <end position="752"/>
    </location>
</feature>
<dbReference type="GO" id="GO:0005886">
    <property type="term" value="C:plasma membrane"/>
    <property type="evidence" value="ECO:0007669"/>
    <property type="project" value="UniProtKB-SubCell"/>
</dbReference>
<evidence type="ECO:0000256" key="5">
    <source>
        <dbReference type="ARBA" id="ARBA00023136"/>
    </source>
</evidence>
<evidence type="ECO:0000256" key="6">
    <source>
        <dbReference type="ARBA" id="ARBA00038076"/>
    </source>
</evidence>
<evidence type="ECO:0000313" key="10">
    <source>
        <dbReference type="EMBL" id="GGG34864.1"/>
    </source>
</evidence>
<keyword evidence="4 7" id="KW-1133">Transmembrane helix</keyword>
<comment type="similarity">
    <text evidence="6">Belongs to the ABC-4 integral membrane protein family.</text>
</comment>
<dbReference type="InterPro" id="IPR003838">
    <property type="entry name" value="ABC3_permease_C"/>
</dbReference>
<feature type="transmembrane region" description="Helical" evidence="7">
    <location>
        <begin position="698"/>
        <end position="717"/>
    </location>
</feature>
<feature type="transmembrane region" description="Helical" evidence="7">
    <location>
        <begin position="301"/>
        <end position="328"/>
    </location>
</feature>
<dbReference type="Pfam" id="PF12704">
    <property type="entry name" value="MacB_PCD"/>
    <property type="match status" value="1"/>
</dbReference>
<dbReference type="Proteomes" id="UP000625976">
    <property type="component" value="Unassembled WGS sequence"/>
</dbReference>
<dbReference type="AlphaFoldDB" id="A0A917LK82"/>
<feature type="transmembrane region" description="Helical" evidence="7">
    <location>
        <begin position="255"/>
        <end position="274"/>
    </location>
</feature>
<dbReference type="GO" id="GO:0022857">
    <property type="term" value="F:transmembrane transporter activity"/>
    <property type="evidence" value="ECO:0007669"/>
    <property type="project" value="TreeGrafter"/>
</dbReference>
<feature type="transmembrane region" description="Helical" evidence="7">
    <location>
        <begin position="649"/>
        <end position="670"/>
    </location>
</feature>
<feature type="transmembrane region" description="Helical" evidence="7">
    <location>
        <begin position="396"/>
        <end position="416"/>
    </location>
</feature>
<name>A0A917LK82_9FLAO</name>
<dbReference type="InterPro" id="IPR050250">
    <property type="entry name" value="Macrolide_Exporter_MacB"/>
</dbReference>
<keyword evidence="5 7" id="KW-0472">Membrane</keyword>